<comment type="caution">
    <text evidence="9">The sequence shown here is derived from an EMBL/GenBank/DDBJ whole genome shotgun (WGS) entry which is preliminary data.</text>
</comment>
<accession>A0A4V4H5L0</accession>
<gene>
    <name evidence="9" type="ORF">C4D60_Mb11t17440</name>
</gene>
<evidence type="ECO:0000256" key="6">
    <source>
        <dbReference type="ARBA" id="ARBA00023242"/>
    </source>
</evidence>
<dbReference type="Proteomes" id="UP000317650">
    <property type="component" value="Chromosome 11"/>
</dbReference>
<evidence type="ECO:0000256" key="1">
    <source>
        <dbReference type="ARBA" id="ARBA00004123"/>
    </source>
</evidence>
<dbReference type="EMBL" id="PYDT01000007">
    <property type="protein sequence ID" value="THU56456.1"/>
    <property type="molecule type" value="Genomic_DNA"/>
</dbReference>
<dbReference type="PROSITE" id="PS50811">
    <property type="entry name" value="WRKY"/>
    <property type="match status" value="2"/>
</dbReference>
<dbReference type="InterPro" id="IPR003657">
    <property type="entry name" value="WRKY_dom"/>
</dbReference>
<feature type="compositionally biased region" description="Basic and acidic residues" evidence="7">
    <location>
        <begin position="336"/>
        <end position="346"/>
    </location>
</feature>
<evidence type="ECO:0000256" key="5">
    <source>
        <dbReference type="ARBA" id="ARBA00023163"/>
    </source>
</evidence>
<evidence type="ECO:0000256" key="3">
    <source>
        <dbReference type="ARBA" id="ARBA00023015"/>
    </source>
</evidence>
<keyword evidence="10" id="KW-1185">Reference proteome</keyword>
<dbReference type="GO" id="GO:0003700">
    <property type="term" value="F:DNA-binding transcription factor activity"/>
    <property type="evidence" value="ECO:0007669"/>
    <property type="project" value="InterPro"/>
</dbReference>
<protein>
    <recommendedName>
        <fullName evidence="8">WRKY domain-containing protein</fullName>
    </recommendedName>
</protein>
<feature type="region of interest" description="Disordered" evidence="7">
    <location>
        <begin position="324"/>
        <end position="360"/>
    </location>
</feature>
<feature type="compositionally biased region" description="Low complexity" evidence="7">
    <location>
        <begin position="183"/>
        <end position="197"/>
    </location>
</feature>
<evidence type="ECO:0000256" key="2">
    <source>
        <dbReference type="ARBA" id="ARBA00022737"/>
    </source>
</evidence>
<dbReference type="PANTHER" id="PTHR31221">
    <property type="entry name" value="WRKY TRANSCRIPTION FACTOR PROTEIN 1-RELATED"/>
    <property type="match status" value="1"/>
</dbReference>
<evidence type="ECO:0000256" key="7">
    <source>
        <dbReference type="SAM" id="MobiDB-lite"/>
    </source>
</evidence>
<dbReference type="SMART" id="SM00774">
    <property type="entry name" value="WRKY"/>
    <property type="match status" value="2"/>
</dbReference>
<dbReference type="InterPro" id="IPR036576">
    <property type="entry name" value="WRKY_dom_sf"/>
</dbReference>
<dbReference type="FunFam" id="2.20.25.80:FF:000006">
    <property type="entry name" value="WRKY transcription factor"/>
    <property type="match status" value="1"/>
</dbReference>
<organism evidence="9 10">
    <name type="scientific">Musa balbisiana</name>
    <name type="common">Banana</name>
    <dbReference type="NCBI Taxonomy" id="52838"/>
    <lineage>
        <taxon>Eukaryota</taxon>
        <taxon>Viridiplantae</taxon>
        <taxon>Streptophyta</taxon>
        <taxon>Embryophyta</taxon>
        <taxon>Tracheophyta</taxon>
        <taxon>Spermatophyta</taxon>
        <taxon>Magnoliopsida</taxon>
        <taxon>Liliopsida</taxon>
        <taxon>Zingiberales</taxon>
        <taxon>Musaceae</taxon>
        <taxon>Musa</taxon>
    </lineage>
</organism>
<sequence>MINRPQSLRPATRHEQPLLDLFTNSASLPLSSCMASSAASSWHADAFAFSTGSFSELLSGAAADAREFSDGVAGDGTDLPKFKSIAPPSLPISPSSYFAIPAGFSPAALLDSPVLLSSGCPLGQMFRSPQAFGYQKGIRDEDESLGVFSFQNGTKQASCFHPSSASIPSDEHQPSWMHQQHYSTTTPTTKSESTAPSNSNSRHPSGSAHHAQAVQTLQRRSDDGYNWRKYGQKQVKGSENPRSYYKCTYPSCPTKKKIERSLDGQITEIVYKGTHNHPKPQSTTRNLACAQATRSLMLESVATPDNSSVSFGDDDLDLGSQVSKSGVDEFEEEEPDAKRWKGKQEGEGEEGVSAGAGSRTVREPRVVVQTMSDIDILDDGYRWRKYGQKVVKGNPNPRRANCFCKCIDDLKSMHISHSYYKCTTVGCSVRKHVERACHDLRAVITTYEGKHNHDVPAARGSGGQGSSTFATAIRPTATTSSHQNQMLITNSIFSGKSDGSANPPAFNPQNQRNYEFSSGYDCSVSTSYTDPQQIQSVFSKAAVKVEGDKKFV</sequence>
<dbReference type="AlphaFoldDB" id="A0A4V4H5L0"/>
<dbReference type="PANTHER" id="PTHR31221:SF1">
    <property type="entry name" value="WRKY TRANSCRIPTION FACTOR 33-RELATED"/>
    <property type="match status" value="1"/>
</dbReference>
<dbReference type="STRING" id="52838.A0A4V4H5L0"/>
<evidence type="ECO:0000313" key="9">
    <source>
        <dbReference type="EMBL" id="THU56456.1"/>
    </source>
</evidence>
<keyword evidence="6" id="KW-0539">Nucleus</keyword>
<proteinExistence type="predicted"/>
<dbReference type="Gene3D" id="2.20.25.80">
    <property type="entry name" value="WRKY domain"/>
    <property type="match status" value="2"/>
</dbReference>
<feature type="domain" description="WRKY" evidence="8">
    <location>
        <begin position="222"/>
        <end position="280"/>
    </location>
</feature>
<dbReference type="SUPFAM" id="SSF118290">
    <property type="entry name" value="WRKY DNA-binding domain"/>
    <property type="match status" value="2"/>
</dbReference>
<dbReference type="GO" id="GO:0005634">
    <property type="term" value="C:nucleus"/>
    <property type="evidence" value="ECO:0007669"/>
    <property type="project" value="UniProtKB-SubCell"/>
</dbReference>
<keyword evidence="4" id="KW-0238">DNA-binding</keyword>
<dbReference type="Pfam" id="PF03106">
    <property type="entry name" value="WRKY"/>
    <property type="match status" value="3"/>
</dbReference>
<evidence type="ECO:0000313" key="10">
    <source>
        <dbReference type="Proteomes" id="UP000317650"/>
    </source>
</evidence>
<feature type="domain" description="WRKY" evidence="8">
    <location>
        <begin position="372"/>
        <end position="456"/>
    </location>
</feature>
<dbReference type="GO" id="GO:0043565">
    <property type="term" value="F:sequence-specific DNA binding"/>
    <property type="evidence" value="ECO:0007669"/>
    <property type="project" value="InterPro"/>
</dbReference>
<name>A0A4V4H5L0_MUSBA</name>
<comment type="subcellular location">
    <subcellularLocation>
        <location evidence="1">Nucleus</location>
    </subcellularLocation>
</comment>
<reference evidence="9 10" key="1">
    <citation type="journal article" date="2019" name="Nat. Plants">
        <title>Genome sequencing of Musa balbisiana reveals subgenome evolution and function divergence in polyploid bananas.</title>
        <authorList>
            <person name="Yao X."/>
        </authorList>
    </citation>
    <scope>NUCLEOTIDE SEQUENCE [LARGE SCALE GENOMIC DNA]</scope>
    <source>
        <strain evidence="10">cv. DH-PKW</strain>
        <tissue evidence="9">Leaves</tissue>
    </source>
</reference>
<keyword evidence="3" id="KW-0805">Transcription regulation</keyword>
<keyword evidence="5" id="KW-0804">Transcription</keyword>
<feature type="region of interest" description="Disordered" evidence="7">
    <location>
        <begin position="159"/>
        <end position="226"/>
    </location>
</feature>
<evidence type="ECO:0000259" key="8">
    <source>
        <dbReference type="PROSITE" id="PS50811"/>
    </source>
</evidence>
<dbReference type="InterPro" id="IPR044810">
    <property type="entry name" value="WRKY_plant"/>
</dbReference>
<evidence type="ECO:0000256" key="4">
    <source>
        <dbReference type="ARBA" id="ARBA00023125"/>
    </source>
</evidence>
<keyword evidence="2" id="KW-0677">Repeat</keyword>